<feature type="region of interest" description="Disordered" evidence="1">
    <location>
        <begin position="37"/>
        <end position="61"/>
    </location>
</feature>
<dbReference type="InterPro" id="IPR011250">
    <property type="entry name" value="OMP/PagP_B-barrel"/>
</dbReference>
<dbReference type="AlphaFoldDB" id="I8HZ88"/>
<dbReference type="OrthoDB" id="9150045at2"/>
<name>I8HZ88_9GAMM</name>
<organism evidence="3 4">
    <name type="scientific">Hydrocarboniphaga effusa AP103</name>
    <dbReference type="NCBI Taxonomy" id="1172194"/>
    <lineage>
        <taxon>Bacteria</taxon>
        <taxon>Pseudomonadati</taxon>
        <taxon>Pseudomonadota</taxon>
        <taxon>Gammaproteobacteria</taxon>
        <taxon>Nevskiales</taxon>
        <taxon>Nevskiaceae</taxon>
        <taxon>Hydrocarboniphaga</taxon>
    </lineage>
</organism>
<dbReference type="SUPFAM" id="SSF56925">
    <property type="entry name" value="OMPA-like"/>
    <property type="match status" value="1"/>
</dbReference>
<comment type="caution">
    <text evidence="3">The sequence shown here is derived from an EMBL/GenBank/DDBJ whole genome shotgun (WGS) entry which is preliminary data.</text>
</comment>
<protein>
    <submittedName>
        <fullName evidence="3">Uncharacterized protein</fullName>
    </submittedName>
</protein>
<evidence type="ECO:0000313" key="4">
    <source>
        <dbReference type="Proteomes" id="UP000003704"/>
    </source>
</evidence>
<sequence length="228" mass="25371">MSVLPLASRRYARQLPALAAAALLLCGCSLFGDRTERTQPSARPLPGEQASSQVVDPNLARPEPEVRKVQAQDYEVGGYVGLIAVDRKDGFAVYGARVAYQKTENFFVEAHYEFSSNVGYDELRDLVGLNEAQKYDYDSFGLSLGYKLAPGDIYLSRNYTLPFQIYAIGGGGYSSYEGDNFGSYHLGGGIKFMPRDWLSVRLELTDQMWSDKHLYHNAQFTFGLAALF</sequence>
<feature type="signal peptide" evidence="2">
    <location>
        <begin position="1"/>
        <end position="32"/>
    </location>
</feature>
<dbReference type="PATRIC" id="fig|1172194.4.peg.2385"/>
<keyword evidence="4" id="KW-1185">Reference proteome</keyword>
<evidence type="ECO:0000256" key="1">
    <source>
        <dbReference type="SAM" id="MobiDB-lite"/>
    </source>
</evidence>
<dbReference type="RefSeq" id="WP_007185411.1">
    <property type="nucleotide sequence ID" value="NZ_AKGD01000002.1"/>
</dbReference>
<dbReference type="Proteomes" id="UP000003704">
    <property type="component" value="Unassembled WGS sequence"/>
</dbReference>
<feature type="chain" id="PRO_5003713739" evidence="2">
    <location>
        <begin position="33"/>
        <end position="228"/>
    </location>
</feature>
<dbReference type="Gene3D" id="2.40.160.20">
    <property type="match status" value="1"/>
</dbReference>
<dbReference type="STRING" id="1172194.WQQ_24680"/>
<dbReference type="NCBIfam" id="TIGR04565">
    <property type="entry name" value="OMP_myx_plus"/>
    <property type="match status" value="1"/>
</dbReference>
<dbReference type="InterPro" id="IPR030820">
    <property type="entry name" value="OMP_myx_plus_Proteobacteria"/>
</dbReference>
<accession>I8HZ88</accession>
<gene>
    <name evidence="3" type="ORF">WQQ_24680</name>
</gene>
<evidence type="ECO:0000313" key="3">
    <source>
        <dbReference type="EMBL" id="EIT68886.1"/>
    </source>
</evidence>
<dbReference type="EMBL" id="AKGD01000002">
    <property type="protein sequence ID" value="EIT68886.1"/>
    <property type="molecule type" value="Genomic_DNA"/>
</dbReference>
<keyword evidence="2" id="KW-0732">Signal</keyword>
<proteinExistence type="predicted"/>
<evidence type="ECO:0000256" key="2">
    <source>
        <dbReference type="SAM" id="SignalP"/>
    </source>
</evidence>
<reference evidence="3 4" key="1">
    <citation type="journal article" date="2012" name="J. Bacteriol.">
        <title>Genome Sequence of n-Alkane-Degrading Hydrocarboniphaga effusa Strain AP103T (ATCC BAA-332T).</title>
        <authorList>
            <person name="Chang H.K."/>
            <person name="Zylstra G.J."/>
            <person name="Chae J.C."/>
        </authorList>
    </citation>
    <scope>NUCLEOTIDE SEQUENCE [LARGE SCALE GENOMIC DNA]</scope>
    <source>
        <strain evidence="3 4">AP103</strain>
    </source>
</reference>